<keyword evidence="3" id="KW-1185">Reference proteome</keyword>
<accession>A0A653CBI2</accession>
<dbReference type="OrthoDB" id="2603at2759"/>
<reference evidence="2 3" key="1">
    <citation type="submission" date="2019-01" db="EMBL/GenBank/DDBJ databases">
        <authorList>
            <person name="Sayadi A."/>
        </authorList>
    </citation>
    <scope>NUCLEOTIDE SEQUENCE [LARGE SCALE GENOMIC DNA]</scope>
</reference>
<evidence type="ECO:0000313" key="2">
    <source>
        <dbReference type="EMBL" id="VEN44440.1"/>
    </source>
</evidence>
<evidence type="ECO:0000313" key="3">
    <source>
        <dbReference type="Proteomes" id="UP000410492"/>
    </source>
</evidence>
<keyword evidence="1" id="KW-0472">Membrane</keyword>
<dbReference type="Proteomes" id="UP000410492">
    <property type="component" value="Unassembled WGS sequence"/>
</dbReference>
<organism evidence="2 3">
    <name type="scientific">Callosobruchus maculatus</name>
    <name type="common">Southern cowpea weevil</name>
    <name type="synonym">Pulse bruchid</name>
    <dbReference type="NCBI Taxonomy" id="64391"/>
    <lineage>
        <taxon>Eukaryota</taxon>
        <taxon>Metazoa</taxon>
        <taxon>Ecdysozoa</taxon>
        <taxon>Arthropoda</taxon>
        <taxon>Hexapoda</taxon>
        <taxon>Insecta</taxon>
        <taxon>Pterygota</taxon>
        <taxon>Neoptera</taxon>
        <taxon>Endopterygota</taxon>
        <taxon>Coleoptera</taxon>
        <taxon>Polyphaga</taxon>
        <taxon>Cucujiformia</taxon>
        <taxon>Chrysomeloidea</taxon>
        <taxon>Chrysomelidae</taxon>
        <taxon>Bruchinae</taxon>
        <taxon>Bruchini</taxon>
        <taxon>Callosobruchus</taxon>
    </lineage>
</organism>
<evidence type="ECO:0000256" key="1">
    <source>
        <dbReference type="SAM" id="Phobius"/>
    </source>
</evidence>
<evidence type="ECO:0008006" key="4">
    <source>
        <dbReference type="Google" id="ProtNLM"/>
    </source>
</evidence>
<keyword evidence="1" id="KW-0812">Transmembrane</keyword>
<name>A0A653CBI2_CALMS</name>
<protein>
    <recommendedName>
        <fullName evidence="4">PiggyBac transposable element-derived protein 4 C-terminal zinc-ribbon domain-containing protein</fullName>
    </recommendedName>
</protein>
<dbReference type="EMBL" id="CAACVG010007249">
    <property type="protein sequence ID" value="VEN44440.1"/>
    <property type="molecule type" value="Genomic_DNA"/>
</dbReference>
<gene>
    <name evidence="2" type="ORF">CALMAC_LOCUS7227</name>
</gene>
<proteinExistence type="predicted"/>
<keyword evidence="1" id="KW-1133">Transmembrane helix</keyword>
<sequence>MQHNLKPYWIVFKSICFKRMQLKNIPRLLKEKCRMILNIEEPSTSAEVQEAKGLKIGNGRCYLFPRKTDKRTRNYCSACIKWICLEHKKRATNALCYMRRKSKLSNFGNFRFFSYLYELHVFAFCLCLYYSFFPKYVSYFS</sequence>
<dbReference type="AlphaFoldDB" id="A0A653CBI2"/>
<feature type="transmembrane region" description="Helical" evidence="1">
    <location>
        <begin position="112"/>
        <end position="132"/>
    </location>
</feature>